<reference evidence="1 2" key="1">
    <citation type="journal article" date="2015" name="Nature">
        <title>rRNA introns, odd ribosomes, and small enigmatic genomes across a large radiation of phyla.</title>
        <authorList>
            <person name="Brown C.T."/>
            <person name="Hug L.A."/>
            <person name="Thomas B.C."/>
            <person name="Sharon I."/>
            <person name="Castelle C.J."/>
            <person name="Singh A."/>
            <person name="Wilkins M.J."/>
            <person name="Williams K.H."/>
            <person name="Banfield J.F."/>
        </authorList>
    </citation>
    <scope>NUCLEOTIDE SEQUENCE [LARGE SCALE GENOMIC DNA]</scope>
</reference>
<evidence type="ECO:0000313" key="2">
    <source>
        <dbReference type="Proteomes" id="UP000034694"/>
    </source>
</evidence>
<accession>A0A0G1X6X7</accession>
<dbReference type="EMBL" id="LCPK01000003">
    <property type="protein sequence ID" value="KKU98383.1"/>
    <property type="molecule type" value="Genomic_DNA"/>
</dbReference>
<name>A0A0G1X6X7_9BACT</name>
<gene>
    <name evidence="1" type="ORF">UY28_C0003G0032</name>
</gene>
<comment type="caution">
    <text evidence="1">The sequence shown here is derived from an EMBL/GenBank/DDBJ whole genome shotgun (WGS) entry which is preliminary data.</text>
</comment>
<dbReference type="Proteomes" id="UP000034694">
    <property type="component" value="Unassembled WGS sequence"/>
</dbReference>
<feature type="non-terminal residue" evidence="1">
    <location>
        <position position="47"/>
    </location>
</feature>
<protein>
    <submittedName>
        <fullName evidence="1">Uncharacterized protein</fullName>
    </submittedName>
</protein>
<dbReference type="AlphaFoldDB" id="A0A0G1X6X7"/>
<organism evidence="1 2">
    <name type="scientific">Candidatus Amesbacteria bacterium GW2011_GWB1_48_13</name>
    <dbReference type="NCBI Taxonomy" id="1618362"/>
    <lineage>
        <taxon>Bacteria</taxon>
        <taxon>Candidatus Amesiibacteriota</taxon>
    </lineage>
</organism>
<evidence type="ECO:0000313" key="1">
    <source>
        <dbReference type="EMBL" id="KKU98383.1"/>
    </source>
</evidence>
<sequence length="47" mass="5645">MRKILLISLLLTLPAFSRMLMHGVYTMHDPHLFRQYEYDMCLRAGNF</sequence>
<proteinExistence type="predicted"/>